<feature type="compositionally biased region" description="Acidic residues" evidence="1">
    <location>
        <begin position="228"/>
        <end position="238"/>
    </location>
</feature>
<evidence type="ECO:0000313" key="4">
    <source>
        <dbReference type="EMBL" id="KZS38609.1"/>
    </source>
</evidence>
<dbReference type="STRING" id="1642818.AWE51_13495"/>
<dbReference type="RefSeq" id="WP_066318065.1">
    <property type="nucleotide sequence ID" value="NZ_LQRT01000046.1"/>
</dbReference>
<gene>
    <name evidence="4" type="ORF">AWE51_13495</name>
</gene>
<dbReference type="InterPro" id="IPR013766">
    <property type="entry name" value="Thioredoxin_domain"/>
</dbReference>
<dbReference type="SUPFAM" id="SSF52833">
    <property type="entry name" value="Thioredoxin-like"/>
    <property type="match status" value="1"/>
</dbReference>
<dbReference type="EMBL" id="LQRT01000046">
    <property type="protein sequence ID" value="KZS38609.1"/>
    <property type="molecule type" value="Genomic_DNA"/>
</dbReference>
<proteinExistence type="predicted"/>
<name>A0A162XFT0_9FLAO</name>
<evidence type="ECO:0000256" key="2">
    <source>
        <dbReference type="SAM" id="SignalP"/>
    </source>
</evidence>
<reference evidence="4 5" key="1">
    <citation type="submission" date="2016-01" db="EMBL/GenBank/DDBJ databases">
        <title>The draft genome sequence of Aquimarina sp. RZW4-3-2.</title>
        <authorList>
            <person name="Wang Y."/>
        </authorList>
    </citation>
    <scope>NUCLEOTIDE SEQUENCE [LARGE SCALE GENOMIC DNA]</scope>
    <source>
        <strain evidence="4 5">RZW4-3-2</strain>
    </source>
</reference>
<protein>
    <recommendedName>
        <fullName evidence="3">Thioredoxin domain-containing protein</fullName>
    </recommendedName>
</protein>
<keyword evidence="2" id="KW-0732">Signal</keyword>
<dbReference type="GO" id="GO:0016209">
    <property type="term" value="F:antioxidant activity"/>
    <property type="evidence" value="ECO:0007669"/>
    <property type="project" value="InterPro"/>
</dbReference>
<comment type="caution">
    <text evidence="4">The sequence shown here is derived from an EMBL/GenBank/DDBJ whole genome shotgun (WGS) entry which is preliminary data.</text>
</comment>
<dbReference type="Gene3D" id="3.40.30.10">
    <property type="entry name" value="Glutaredoxin"/>
    <property type="match status" value="1"/>
</dbReference>
<sequence>MKKLLILGILFSFSSNLFAQPEVKIPFSTAISAHIVKYNQKIDDAYKDKDLERAGFLFDSLVRNHLNGTYMDNFSLNTLKGDPILLRDYEKPMFLITYAAWCVPGIGEIPALNDLADKFHDQLDFVVLFWDTKENLKSKEKEYTQNIQLVYVNEKTNQDSYIINKLKHALGFPMMYFMDQDKKVLDIRKIETHHSSETLTNSYNIHFNSLSKGVSLLIADLDAKGLLEGDENDESDQEGSDKRRGKKSKKSKEELDEEGRTAEERKIDEEYERYKREKDSLKNNRRKNNR</sequence>
<organism evidence="4 5">
    <name type="scientific">Aquimarina aggregata</name>
    <dbReference type="NCBI Taxonomy" id="1642818"/>
    <lineage>
        <taxon>Bacteria</taxon>
        <taxon>Pseudomonadati</taxon>
        <taxon>Bacteroidota</taxon>
        <taxon>Flavobacteriia</taxon>
        <taxon>Flavobacteriales</taxon>
        <taxon>Flavobacteriaceae</taxon>
        <taxon>Aquimarina</taxon>
    </lineage>
</organism>
<dbReference type="Pfam" id="PF00578">
    <property type="entry name" value="AhpC-TSA"/>
    <property type="match status" value="1"/>
</dbReference>
<dbReference type="Proteomes" id="UP000076715">
    <property type="component" value="Unassembled WGS sequence"/>
</dbReference>
<accession>A0A162XFT0</accession>
<evidence type="ECO:0000259" key="3">
    <source>
        <dbReference type="PROSITE" id="PS51352"/>
    </source>
</evidence>
<dbReference type="InterPro" id="IPR036249">
    <property type="entry name" value="Thioredoxin-like_sf"/>
</dbReference>
<dbReference type="PROSITE" id="PS51352">
    <property type="entry name" value="THIOREDOXIN_2"/>
    <property type="match status" value="1"/>
</dbReference>
<evidence type="ECO:0000313" key="5">
    <source>
        <dbReference type="Proteomes" id="UP000076715"/>
    </source>
</evidence>
<keyword evidence="5" id="KW-1185">Reference proteome</keyword>
<feature type="signal peptide" evidence="2">
    <location>
        <begin position="1"/>
        <end position="19"/>
    </location>
</feature>
<dbReference type="OrthoDB" id="1134224at2"/>
<dbReference type="AlphaFoldDB" id="A0A162XFT0"/>
<evidence type="ECO:0000256" key="1">
    <source>
        <dbReference type="SAM" id="MobiDB-lite"/>
    </source>
</evidence>
<feature type="chain" id="PRO_5007840775" description="Thioredoxin domain-containing protein" evidence="2">
    <location>
        <begin position="20"/>
        <end position="290"/>
    </location>
</feature>
<dbReference type="GO" id="GO:0016491">
    <property type="term" value="F:oxidoreductase activity"/>
    <property type="evidence" value="ECO:0007669"/>
    <property type="project" value="InterPro"/>
</dbReference>
<dbReference type="InterPro" id="IPR000866">
    <property type="entry name" value="AhpC/TSA"/>
</dbReference>
<feature type="domain" description="Thioredoxin" evidence="3">
    <location>
        <begin position="65"/>
        <end position="219"/>
    </location>
</feature>
<feature type="region of interest" description="Disordered" evidence="1">
    <location>
        <begin position="228"/>
        <end position="290"/>
    </location>
</feature>
<feature type="compositionally biased region" description="Basic and acidic residues" evidence="1">
    <location>
        <begin position="258"/>
        <end position="282"/>
    </location>
</feature>